<dbReference type="Gene3D" id="3.30.300.30">
    <property type="match status" value="1"/>
</dbReference>
<feature type="domain" description="AMP-binding enzyme C-terminal" evidence="6">
    <location>
        <begin position="450"/>
        <end position="524"/>
    </location>
</feature>
<keyword evidence="8" id="KW-1185">Reference proteome</keyword>
<accession>A0AA35WX33</accession>
<dbReference type="GO" id="GO:0016874">
    <property type="term" value="F:ligase activity"/>
    <property type="evidence" value="ECO:0007669"/>
    <property type="project" value="UniProtKB-KW"/>
</dbReference>
<dbReference type="EMBL" id="CASHTH010002843">
    <property type="protein sequence ID" value="CAI8036054.1"/>
    <property type="molecule type" value="Genomic_DNA"/>
</dbReference>
<evidence type="ECO:0000313" key="7">
    <source>
        <dbReference type="EMBL" id="CAI8036054.1"/>
    </source>
</evidence>
<keyword evidence="4" id="KW-0443">Lipid metabolism</keyword>
<gene>
    <name evidence="7" type="ORF">GBAR_LOCUS20227</name>
</gene>
<evidence type="ECO:0000256" key="1">
    <source>
        <dbReference type="ARBA" id="ARBA00006432"/>
    </source>
</evidence>
<evidence type="ECO:0000256" key="3">
    <source>
        <dbReference type="ARBA" id="ARBA00022832"/>
    </source>
</evidence>
<evidence type="ECO:0000256" key="2">
    <source>
        <dbReference type="ARBA" id="ARBA00022598"/>
    </source>
</evidence>
<dbReference type="Proteomes" id="UP001174909">
    <property type="component" value="Unassembled WGS sequence"/>
</dbReference>
<dbReference type="CDD" id="cd12119">
    <property type="entry name" value="ttLC_FACS_AlkK_like"/>
    <property type="match status" value="1"/>
</dbReference>
<dbReference type="PANTHER" id="PTHR43859:SF4">
    <property type="entry name" value="BUTANOATE--COA LIGASE AAE1-RELATED"/>
    <property type="match status" value="1"/>
</dbReference>
<dbReference type="Pfam" id="PF00501">
    <property type="entry name" value="AMP-binding"/>
    <property type="match status" value="1"/>
</dbReference>
<evidence type="ECO:0000313" key="8">
    <source>
        <dbReference type="Proteomes" id="UP001174909"/>
    </source>
</evidence>
<dbReference type="NCBIfam" id="NF004837">
    <property type="entry name" value="PRK06187.1"/>
    <property type="match status" value="1"/>
</dbReference>
<evidence type="ECO:0000259" key="5">
    <source>
        <dbReference type="Pfam" id="PF00501"/>
    </source>
</evidence>
<protein>
    <submittedName>
        <fullName evidence="7">3-methylmercaptopropionyl-CoA ligase</fullName>
    </submittedName>
</protein>
<name>A0AA35WX33_GEOBA</name>
<comment type="similarity">
    <text evidence="1">Belongs to the ATP-dependent AMP-binding enzyme family.</text>
</comment>
<dbReference type="FunFam" id="3.30.300.30:FF:000008">
    <property type="entry name" value="2,3-dihydroxybenzoate-AMP ligase"/>
    <property type="match status" value="1"/>
</dbReference>
<dbReference type="PROSITE" id="PS00455">
    <property type="entry name" value="AMP_BINDING"/>
    <property type="match status" value="1"/>
</dbReference>
<feature type="domain" description="AMP-dependent synthetase/ligase" evidence="5">
    <location>
        <begin position="19"/>
        <end position="400"/>
    </location>
</feature>
<reference evidence="7" key="1">
    <citation type="submission" date="2023-03" db="EMBL/GenBank/DDBJ databases">
        <authorList>
            <person name="Steffen K."/>
            <person name="Cardenas P."/>
        </authorList>
    </citation>
    <scope>NUCLEOTIDE SEQUENCE</scope>
</reference>
<evidence type="ECO:0000256" key="4">
    <source>
        <dbReference type="ARBA" id="ARBA00023098"/>
    </source>
</evidence>
<dbReference type="InterPro" id="IPR025110">
    <property type="entry name" value="AMP-bd_C"/>
</dbReference>
<dbReference type="Pfam" id="PF13193">
    <property type="entry name" value="AMP-binding_C"/>
    <property type="match status" value="1"/>
</dbReference>
<dbReference type="NCBIfam" id="NF004674">
    <property type="entry name" value="PRK06018.1"/>
    <property type="match status" value="1"/>
</dbReference>
<dbReference type="InterPro" id="IPR020845">
    <property type="entry name" value="AMP-binding_CS"/>
</dbReference>
<sequence>MQGLMQEIPLMISSLIRYAAEYHGDRQVVSRTVEGPIHRYGYAECERRARRVANVMARLGIGHGDRVGTLAWNGYRHLELFYGVSGMGAVLHTVNPRLFTEQIVYIINHAEDRVLFVDLTFVELVERIADQLTTVEHVVVMTDEEHMPATARPNVLCYETLLAGESEDYAWPLFDERAASSLCYTSGTTGNPKGVLYSHRSTLLHAMAACQNSAMGISAHDVIMPIAPMYHGNAWSLPYLGCLTGSGMVLPGTKLDGQSLQELIEGEGVTFALGVPTVFTMLIDHLDETGKKVDSLERVAIGGSAVPRSMIERLADPYGVTVHQLWGMTETSPLGTLATATPAIDALSAEERQAVLSQQGRVQFGLELKITGEDGGSVPRDGKTFGDMWVRGNWAASGYFKGEGGDRLDEDGWFPTGDVATLDEHGFMRITDRNKDVIKSGGEWISSIDLENAAMGHPDVKQAAVIGVFHPKWEERPLMVVVPRDGRSPDRDTINAYLAGKVAKWWLPDDVVLVDELPLTATGKVQKSRLREMFRDHELPTP</sequence>
<keyword evidence="2 7" id="KW-0436">Ligase</keyword>
<dbReference type="SUPFAM" id="SSF56801">
    <property type="entry name" value="Acetyl-CoA synthetase-like"/>
    <property type="match status" value="1"/>
</dbReference>
<evidence type="ECO:0000259" key="6">
    <source>
        <dbReference type="Pfam" id="PF13193"/>
    </source>
</evidence>
<proteinExistence type="inferred from homology"/>
<comment type="caution">
    <text evidence="7">The sequence shown here is derived from an EMBL/GenBank/DDBJ whole genome shotgun (WGS) entry which is preliminary data.</text>
</comment>
<dbReference type="Gene3D" id="3.40.50.12780">
    <property type="entry name" value="N-terminal domain of ligase-like"/>
    <property type="match status" value="1"/>
</dbReference>
<dbReference type="PANTHER" id="PTHR43859">
    <property type="entry name" value="ACYL-ACTIVATING ENZYME"/>
    <property type="match status" value="1"/>
</dbReference>
<dbReference type="InterPro" id="IPR045851">
    <property type="entry name" value="AMP-bd_C_sf"/>
</dbReference>
<keyword evidence="3" id="KW-0276">Fatty acid metabolism</keyword>
<dbReference type="InterPro" id="IPR042099">
    <property type="entry name" value="ANL_N_sf"/>
</dbReference>
<dbReference type="InterPro" id="IPR000873">
    <property type="entry name" value="AMP-dep_synth/lig_dom"/>
</dbReference>
<dbReference type="GO" id="GO:0006631">
    <property type="term" value="P:fatty acid metabolic process"/>
    <property type="evidence" value="ECO:0007669"/>
    <property type="project" value="UniProtKB-KW"/>
</dbReference>
<dbReference type="AlphaFoldDB" id="A0AA35WX33"/>
<organism evidence="7 8">
    <name type="scientific">Geodia barretti</name>
    <name type="common">Barrett's horny sponge</name>
    <dbReference type="NCBI Taxonomy" id="519541"/>
    <lineage>
        <taxon>Eukaryota</taxon>
        <taxon>Metazoa</taxon>
        <taxon>Porifera</taxon>
        <taxon>Demospongiae</taxon>
        <taxon>Heteroscleromorpha</taxon>
        <taxon>Tetractinellida</taxon>
        <taxon>Astrophorina</taxon>
        <taxon>Geodiidae</taxon>
        <taxon>Geodia</taxon>
    </lineage>
</organism>